<feature type="non-terminal residue" evidence="1">
    <location>
        <position position="1"/>
    </location>
</feature>
<protein>
    <submittedName>
        <fullName evidence="1">Uncharacterized protein</fullName>
    </submittedName>
</protein>
<dbReference type="EMBL" id="LGRX02017184">
    <property type="protein sequence ID" value="KAK3261061.1"/>
    <property type="molecule type" value="Genomic_DNA"/>
</dbReference>
<name>A0AAE0KUD2_9CHLO</name>
<dbReference type="Proteomes" id="UP001190700">
    <property type="component" value="Unassembled WGS sequence"/>
</dbReference>
<organism evidence="1 2">
    <name type="scientific">Cymbomonas tetramitiformis</name>
    <dbReference type="NCBI Taxonomy" id="36881"/>
    <lineage>
        <taxon>Eukaryota</taxon>
        <taxon>Viridiplantae</taxon>
        <taxon>Chlorophyta</taxon>
        <taxon>Pyramimonadophyceae</taxon>
        <taxon>Pyramimonadales</taxon>
        <taxon>Pyramimonadaceae</taxon>
        <taxon>Cymbomonas</taxon>
    </lineage>
</organism>
<dbReference type="AlphaFoldDB" id="A0AAE0KUD2"/>
<comment type="caution">
    <text evidence="1">The sequence shown here is derived from an EMBL/GenBank/DDBJ whole genome shotgun (WGS) entry which is preliminary data.</text>
</comment>
<reference evidence="1 2" key="1">
    <citation type="journal article" date="2015" name="Genome Biol. Evol.">
        <title>Comparative Genomics of a Bacterivorous Green Alga Reveals Evolutionary Causalities and Consequences of Phago-Mixotrophic Mode of Nutrition.</title>
        <authorList>
            <person name="Burns J.A."/>
            <person name="Paasch A."/>
            <person name="Narechania A."/>
            <person name="Kim E."/>
        </authorList>
    </citation>
    <scope>NUCLEOTIDE SEQUENCE [LARGE SCALE GENOMIC DNA]</scope>
    <source>
        <strain evidence="1 2">PLY_AMNH</strain>
    </source>
</reference>
<proteinExistence type="predicted"/>
<gene>
    <name evidence="1" type="ORF">CYMTET_30017</name>
</gene>
<sequence length="149" mass="16461">YLAGDWSKLDNFLGKEEYDVILTSDTIYSAASQDKLYAIIKHVSPSPRCPPCHIPTCAVLGAVFESRWLELITVSAKLKWPPLCLKRTGGVAYAAQKSHYFGVGGSTRQFEEVVQKDGAMSIEQEELFADGSSNVREILCLRHLTDAPP</sequence>
<accession>A0AAE0KUD2</accession>
<keyword evidence="2" id="KW-1185">Reference proteome</keyword>
<evidence type="ECO:0000313" key="2">
    <source>
        <dbReference type="Proteomes" id="UP001190700"/>
    </source>
</evidence>
<evidence type="ECO:0000313" key="1">
    <source>
        <dbReference type="EMBL" id="KAK3261061.1"/>
    </source>
</evidence>